<dbReference type="Proteomes" id="UP000186221">
    <property type="component" value="Unassembled WGS sequence"/>
</dbReference>
<dbReference type="STRING" id="453582.SAMN05421580_105157"/>
<dbReference type="RefSeq" id="WP_258223571.1">
    <property type="nucleotide sequence ID" value="NZ_FTOG01000005.1"/>
</dbReference>
<protein>
    <submittedName>
        <fullName evidence="2">Uncharacterized protein</fullName>
    </submittedName>
</protein>
<accession>A0A1N7M6Z8</accession>
<keyword evidence="1" id="KW-0812">Transmembrane</keyword>
<gene>
    <name evidence="2" type="ORF">SAMN05421580_105157</name>
</gene>
<dbReference type="EMBL" id="FTOG01000005">
    <property type="protein sequence ID" value="SIS81854.1"/>
    <property type="molecule type" value="Genomic_DNA"/>
</dbReference>
<feature type="transmembrane region" description="Helical" evidence="1">
    <location>
        <begin position="21"/>
        <end position="39"/>
    </location>
</feature>
<evidence type="ECO:0000313" key="2">
    <source>
        <dbReference type="EMBL" id="SIS81854.1"/>
    </source>
</evidence>
<keyword evidence="3" id="KW-1185">Reference proteome</keyword>
<name>A0A1N7M6Z8_9RHOB</name>
<sequence>MRHALNAFADRKTTEIVQDTLGALSLCITFGAVLFLPGLF</sequence>
<organism evidence="2 3">
    <name type="scientific">Rhodobacter aestuarii</name>
    <dbReference type="NCBI Taxonomy" id="453582"/>
    <lineage>
        <taxon>Bacteria</taxon>
        <taxon>Pseudomonadati</taxon>
        <taxon>Pseudomonadota</taxon>
        <taxon>Alphaproteobacteria</taxon>
        <taxon>Rhodobacterales</taxon>
        <taxon>Rhodobacter group</taxon>
        <taxon>Rhodobacter</taxon>
    </lineage>
</organism>
<reference evidence="3" key="1">
    <citation type="submission" date="2017-01" db="EMBL/GenBank/DDBJ databases">
        <authorList>
            <person name="Varghese N."/>
            <person name="Submissions S."/>
        </authorList>
    </citation>
    <scope>NUCLEOTIDE SEQUENCE [LARGE SCALE GENOMIC DNA]</scope>
    <source>
        <strain evidence="3">DSM 19945</strain>
    </source>
</reference>
<evidence type="ECO:0000256" key="1">
    <source>
        <dbReference type="SAM" id="Phobius"/>
    </source>
</evidence>
<dbReference type="AlphaFoldDB" id="A0A1N7M6Z8"/>
<proteinExistence type="predicted"/>
<evidence type="ECO:0000313" key="3">
    <source>
        <dbReference type="Proteomes" id="UP000186221"/>
    </source>
</evidence>
<keyword evidence="1" id="KW-0472">Membrane</keyword>
<keyword evidence="1" id="KW-1133">Transmembrane helix</keyword>